<dbReference type="VEuPathDB" id="ToxoDB:ETH2_1025000"/>
<dbReference type="GeneID" id="25251058"/>
<gene>
    <name evidence="1" type="ORF">ETH_00009285</name>
</gene>
<dbReference type="AlphaFoldDB" id="U6L2U6"/>
<evidence type="ECO:0000313" key="2">
    <source>
        <dbReference type="Proteomes" id="UP000030747"/>
    </source>
</evidence>
<evidence type="ECO:0000313" key="1">
    <source>
        <dbReference type="EMBL" id="CDJ42914.1"/>
    </source>
</evidence>
<organism evidence="1 2">
    <name type="scientific">Eimeria tenella</name>
    <name type="common">Coccidian parasite</name>
    <dbReference type="NCBI Taxonomy" id="5802"/>
    <lineage>
        <taxon>Eukaryota</taxon>
        <taxon>Sar</taxon>
        <taxon>Alveolata</taxon>
        <taxon>Apicomplexa</taxon>
        <taxon>Conoidasida</taxon>
        <taxon>Coccidia</taxon>
        <taxon>Eucoccidiorida</taxon>
        <taxon>Eimeriorina</taxon>
        <taxon>Eimeriidae</taxon>
        <taxon>Eimeria</taxon>
    </lineage>
</organism>
<keyword evidence="2" id="KW-1185">Reference proteome</keyword>
<accession>U6L2U6</accession>
<reference evidence="1" key="1">
    <citation type="submission" date="2013-10" db="EMBL/GenBank/DDBJ databases">
        <title>Genomic analysis of the causative agents of coccidiosis in chickens.</title>
        <authorList>
            <person name="Reid A.J."/>
            <person name="Blake D."/>
            <person name="Billington K."/>
            <person name="Browne H."/>
            <person name="Dunn M."/>
            <person name="Hung S."/>
            <person name="Kawahara F."/>
            <person name="Miranda-Saavedra D."/>
            <person name="Mourier T."/>
            <person name="Nagra H."/>
            <person name="Otto T.D."/>
            <person name="Rawlings N."/>
            <person name="Sanchez A."/>
            <person name="Sanders M."/>
            <person name="Subramaniam C."/>
            <person name="Tay Y."/>
            <person name="Dear P."/>
            <person name="Doerig C."/>
            <person name="Gruber A."/>
            <person name="Parkinson J."/>
            <person name="Shirley M."/>
            <person name="Wan K.L."/>
            <person name="Berriman M."/>
            <person name="Tomley F."/>
            <person name="Pain A."/>
        </authorList>
    </citation>
    <scope>NUCLEOTIDE SEQUENCE [LARGE SCALE GENOMIC DNA]</scope>
    <source>
        <strain evidence="1">Houghton</strain>
    </source>
</reference>
<dbReference type="OrthoDB" id="414133at2759"/>
<dbReference type="Proteomes" id="UP000030747">
    <property type="component" value="Unassembled WGS sequence"/>
</dbReference>
<protein>
    <submittedName>
        <fullName evidence="1">Uncharacterized protein</fullName>
    </submittedName>
</protein>
<feature type="non-terminal residue" evidence="1">
    <location>
        <position position="210"/>
    </location>
</feature>
<dbReference type="EMBL" id="HG675744">
    <property type="protein sequence ID" value="CDJ42914.1"/>
    <property type="molecule type" value="Genomic_DNA"/>
</dbReference>
<reference evidence="1" key="2">
    <citation type="submission" date="2013-10" db="EMBL/GenBank/DDBJ databases">
        <authorList>
            <person name="Aslett M."/>
        </authorList>
    </citation>
    <scope>NUCLEOTIDE SEQUENCE [LARGE SCALE GENOMIC DNA]</scope>
    <source>
        <strain evidence="1">Houghton</strain>
    </source>
</reference>
<dbReference type="VEuPathDB" id="ToxoDB:ETH_00009285"/>
<sequence>MAAQQPVQVLELYSGIGGMHCGLLHAQKLRLFRSRHNLKLNCCCCGAPLPAPAPNTSPRRGSAKKAAAATAAAAAGCCCLKGIPAPGSSGSAPLDCYEGLTAHNIPLDGSSYCVHPLLDEQPHTAAAAAAAAAAQAAAPHSSSSSGELPFQLVAAVDISDSACAVYRGNFCRLPQQQQQQRPEHQAAAAAAAAEGALPKCLSADIGRLPL</sequence>
<name>U6L2U6_EIMTE</name>
<proteinExistence type="predicted"/>
<dbReference type="RefSeq" id="XP_013233664.1">
    <property type="nucleotide sequence ID" value="XM_013378210.1"/>
</dbReference>